<evidence type="ECO:0000256" key="6">
    <source>
        <dbReference type="ARBA" id="ARBA00022989"/>
    </source>
</evidence>
<dbReference type="InterPro" id="IPR050465">
    <property type="entry name" value="UPF0194_transport"/>
</dbReference>
<evidence type="ECO:0000313" key="11">
    <source>
        <dbReference type="EMBL" id="ATQ78042.1"/>
    </source>
</evidence>
<evidence type="ECO:0000256" key="1">
    <source>
        <dbReference type="ARBA" id="ARBA00001947"/>
    </source>
</evidence>
<feature type="transmembrane region" description="Helical" evidence="9">
    <location>
        <begin position="376"/>
        <end position="395"/>
    </location>
</feature>
<feature type="domain" description="Peptidase M50" evidence="10">
    <location>
        <begin position="187"/>
        <end position="268"/>
    </location>
</feature>
<dbReference type="GO" id="GO:0016020">
    <property type="term" value="C:membrane"/>
    <property type="evidence" value="ECO:0007669"/>
    <property type="project" value="UniProtKB-SubCell"/>
</dbReference>
<feature type="transmembrane region" description="Helical" evidence="9">
    <location>
        <begin position="171"/>
        <end position="194"/>
    </location>
</feature>
<dbReference type="GO" id="GO:0006508">
    <property type="term" value="P:proteolysis"/>
    <property type="evidence" value="ECO:0007669"/>
    <property type="project" value="InterPro"/>
</dbReference>
<reference evidence="11" key="1">
    <citation type="submission" date="2017-10" db="EMBL/GenBank/DDBJ databases">
        <title>Massilia psychrophilum sp. nov., a novel purple-pigmented bacterium isolated from Tianshan glacier, Xinjiang Municipality, China.</title>
        <authorList>
            <person name="Wang H."/>
        </authorList>
    </citation>
    <scope>NUCLEOTIDE SEQUENCE [LARGE SCALE GENOMIC DNA]</scope>
    <source>
        <strain evidence="11">B2</strain>
    </source>
</reference>
<evidence type="ECO:0000256" key="3">
    <source>
        <dbReference type="ARBA" id="ARBA00004196"/>
    </source>
</evidence>
<dbReference type="GO" id="GO:0030313">
    <property type="term" value="C:cell envelope"/>
    <property type="evidence" value="ECO:0007669"/>
    <property type="project" value="UniProtKB-SubCell"/>
</dbReference>
<feature type="transmembrane region" description="Helical" evidence="9">
    <location>
        <begin position="344"/>
        <end position="370"/>
    </location>
</feature>
<dbReference type="RefSeq" id="WP_099880722.1">
    <property type="nucleotide sequence ID" value="NZ_CP024608.1"/>
</dbReference>
<comment type="subcellular location">
    <subcellularLocation>
        <location evidence="3">Cell envelope</location>
    </subcellularLocation>
    <subcellularLocation>
        <location evidence="2">Membrane</location>
        <topology evidence="2">Multi-pass membrane protein</topology>
    </subcellularLocation>
</comment>
<comment type="similarity">
    <text evidence="4">Belongs to the peptidase M50B family.</text>
</comment>
<gene>
    <name evidence="11" type="ORF">CR152_28695</name>
</gene>
<dbReference type="AlphaFoldDB" id="A0A2D2DST6"/>
<keyword evidence="8 9" id="KW-0472">Membrane</keyword>
<evidence type="ECO:0000259" key="10">
    <source>
        <dbReference type="Pfam" id="PF02163"/>
    </source>
</evidence>
<protein>
    <recommendedName>
        <fullName evidence="10">Peptidase M50 domain-containing protein</fullName>
    </recommendedName>
</protein>
<evidence type="ECO:0000256" key="9">
    <source>
        <dbReference type="SAM" id="Phobius"/>
    </source>
</evidence>
<feature type="transmembrane region" description="Helical" evidence="9">
    <location>
        <begin position="415"/>
        <end position="433"/>
    </location>
</feature>
<evidence type="ECO:0000256" key="5">
    <source>
        <dbReference type="ARBA" id="ARBA00022692"/>
    </source>
</evidence>
<keyword evidence="6 9" id="KW-1133">Transmembrane helix</keyword>
<organism evidence="11 12">
    <name type="scientific">Massilia violaceinigra</name>
    <dbReference type="NCBI Taxonomy" id="2045208"/>
    <lineage>
        <taxon>Bacteria</taxon>
        <taxon>Pseudomonadati</taxon>
        <taxon>Pseudomonadota</taxon>
        <taxon>Betaproteobacteria</taxon>
        <taxon>Burkholderiales</taxon>
        <taxon>Oxalobacteraceae</taxon>
        <taxon>Telluria group</taxon>
        <taxon>Massilia</taxon>
    </lineage>
</organism>
<dbReference type="Pfam" id="PF02163">
    <property type="entry name" value="Peptidase_M50"/>
    <property type="match status" value="1"/>
</dbReference>
<dbReference type="PANTHER" id="PTHR32347:SF23">
    <property type="entry name" value="BLL5650 PROTEIN"/>
    <property type="match status" value="1"/>
</dbReference>
<dbReference type="KEGG" id="mass:CR152_28695"/>
<sequence length="701" mass="76988">MALPEHLPPLRDDIEIFAAGPSPLGTPSWRLYDPLRNRFFQIGEAEFQMLAHWHLGSSAAALAALQDAMPLAPEAANLEALLLFLHQHQLLARRERSATAALASLAPPPTPWGSWLLHNYLFLRVPLANPDRFYGWLAPRLEFLFRPGFWIVIALLGLIAVGQVMTQTDRFGATFSYAFSLEGALWIALSLALLKSTHEVGHGVAAKRQGLRVTRTGVALLVLWPVLYTDVNDIWKLADWRARLQVSVAGIATELVFAVLATWGWLLLPEGPLQSAMFIIAGTAWVLSLVINLNPFMRFDGYYLLSDLLDYPNLQEASFRAARMVLRRWIGLNEPPAPHAGLPLWALAGFGFGTALYRLVLFLGIAYFVFISFPPLLGVPLAAVEIGWFIVKPVVAELAAMWPRRSEITRARRRWYGAALVGLLLVTVLPWSGRVEAPAFLTVAARQNLFVPASAQVRALHVHNGQRVKAGDIVLELASPELAHRLVTLEARIREAQARLDKAATNSSTFDQSDVLQQTLAERMVERDSVQAEIARLTVRASRNAIVRDLPSHIVEGRWLRMNEKIATLLPADGATLQAVAYVREVDYRRVRNGAMVRFFPDGDPLTVMRGTVRAVSVAASSTAAERALTSLSHGPLPAVQTPAGERLHGAFYAVDVNIDAPQAAPGRTMTGSVRIVSAAHNPVLDGLTGMLATINAYLGF</sequence>
<keyword evidence="7" id="KW-0175">Coiled coil</keyword>
<keyword evidence="12" id="KW-1185">Reference proteome</keyword>
<proteinExistence type="inferred from homology"/>
<dbReference type="Gene3D" id="2.40.50.100">
    <property type="match status" value="1"/>
</dbReference>
<evidence type="ECO:0000256" key="4">
    <source>
        <dbReference type="ARBA" id="ARBA00007931"/>
    </source>
</evidence>
<accession>A0A2D2DST6</accession>
<name>A0A2D2DST6_9BURK</name>
<evidence type="ECO:0000313" key="12">
    <source>
        <dbReference type="Proteomes" id="UP000229897"/>
    </source>
</evidence>
<feature type="transmembrane region" description="Helical" evidence="9">
    <location>
        <begin position="273"/>
        <end position="293"/>
    </location>
</feature>
<evidence type="ECO:0000256" key="8">
    <source>
        <dbReference type="ARBA" id="ARBA00023136"/>
    </source>
</evidence>
<evidence type="ECO:0000256" key="7">
    <source>
        <dbReference type="ARBA" id="ARBA00023054"/>
    </source>
</evidence>
<dbReference type="OrthoDB" id="9759690at2"/>
<dbReference type="Gene3D" id="2.40.30.170">
    <property type="match status" value="1"/>
</dbReference>
<evidence type="ECO:0000256" key="2">
    <source>
        <dbReference type="ARBA" id="ARBA00004141"/>
    </source>
</evidence>
<comment type="cofactor">
    <cofactor evidence="1">
        <name>Zn(2+)</name>
        <dbReference type="ChEBI" id="CHEBI:29105"/>
    </cofactor>
</comment>
<feature type="transmembrane region" description="Helical" evidence="9">
    <location>
        <begin position="246"/>
        <end position="267"/>
    </location>
</feature>
<dbReference type="PANTHER" id="PTHR32347">
    <property type="entry name" value="EFFLUX SYSTEM COMPONENT YKNX-RELATED"/>
    <property type="match status" value="1"/>
</dbReference>
<keyword evidence="5 9" id="KW-0812">Transmembrane</keyword>
<dbReference type="Proteomes" id="UP000229897">
    <property type="component" value="Chromosome"/>
</dbReference>
<dbReference type="EMBL" id="CP024608">
    <property type="protein sequence ID" value="ATQ78042.1"/>
    <property type="molecule type" value="Genomic_DNA"/>
</dbReference>
<dbReference type="InterPro" id="IPR008915">
    <property type="entry name" value="Peptidase_M50"/>
</dbReference>
<feature type="transmembrane region" description="Helical" evidence="9">
    <location>
        <begin position="143"/>
        <end position="165"/>
    </location>
</feature>